<dbReference type="KEGG" id="mfi:DSM1535_2265"/>
<evidence type="ECO:0008006" key="2">
    <source>
        <dbReference type="Google" id="ProtNLM"/>
    </source>
</evidence>
<evidence type="ECO:0000313" key="1">
    <source>
        <dbReference type="EMBL" id="CEA14592.1"/>
    </source>
</evidence>
<protein>
    <recommendedName>
        <fullName evidence="2">Thymidylate synthase</fullName>
    </recommendedName>
</protein>
<organism evidence="1">
    <name type="scientific">Methanobacterium formicicum</name>
    <dbReference type="NCBI Taxonomy" id="2162"/>
    <lineage>
        <taxon>Archaea</taxon>
        <taxon>Methanobacteriati</taxon>
        <taxon>Methanobacteriota</taxon>
        <taxon>Methanomada group</taxon>
        <taxon>Methanobacteria</taxon>
        <taxon>Methanobacteriales</taxon>
        <taxon>Methanobacteriaceae</taxon>
        <taxon>Methanobacterium</taxon>
    </lineage>
</organism>
<gene>
    <name evidence="1" type="ORF">DSM1535_2265</name>
</gene>
<name>A0A090I8G4_METFO</name>
<dbReference type="InterPro" id="IPR003745">
    <property type="entry name" value="DUF166"/>
</dbReference>
<dbReference type="AlphaFoldDB" id="A0A090I8G4"/>
<dbReference type="PATRIC" id="fig|2162.9.peg.2340"/>
<dbReference type="Pfam" id="PF02593">
    <property type="entry name" value="DUF166"/>
    <property type="match status" value="1"/>
</dbReference>
<sequence length="218" mass="24798">MLKVVIVTDGPYGERAFENIKKNFETEFIELEKPTAMFMDEIDIPEDKLAKIKDANILITYTQHPDLTLDLVDLVNKDVNCIIVAAWRGEGFKNQLEVYENVTCPYIMCELEENGNEAFDEFTSKIGKPEVDIQIENDQIVDINVVRSSPCGSTTFVADYLLDKYSGVPDLENLPIEAGLKLQHYPCRAAKMRLFTDEECKKEMASGFHKDAFEKALK</sequence>
<dbReference type="EMBL" id="LN515531">
    <property type="protein sequence ID" value="CEA14592.1"/>
    <property type="molecule type" value="Genomic_DNA"/>
</dbReference>
<proteinExistence type="predicted"/>
<reference evidence="1" key="1">
    <citation type="submission" date="2014-08" db="EMBL/GenBank/DDBJ databases">
        <authorList>
            <person name="Wibberg D."/>
        </authorList>
    </citation>
    <scope>NUCLEOTIDE SEQUENCE</scope>
</reference>
<dbReference type="RefSeq" id="WP_048073595.1">
    <property type="nucleotide sequence ID" value="NZ_JARVXG010000023.1"/>
</dbReference>
<accession>A0A090I8G4</accession>